<feature type="transmembrane region" description="Helical" evidence="8">
    <location>
        <begin position="417"/>
        <end position="439"/>
    </location>
</feature>
<gene>
    <name evidence="10" type="ORF">QYE76_064005</name>
</gene>
<keyword evidence="5 7" id="KW-0040">ANK repeat</keyword>
<evidence type="ECO:0000259" key="9">
    <source>
        <dbReference type="Pfam" id="PF13962"/>
    </source>
</evidence>
<dbReference type="SMART" id="SM00248">
    <property type="entry name" value="ANK"/>
    <property type="match status" value="9"/>
</dbReference>
<dbReference type="InterPro" id="IPR002110">
    <property type="entry name" value="Ankyrin_rpt"/>
</dbReference>
<comment type="caution">
    <text evidence="10">The sequence shown here is derived from an EMBL/GenBank/DDBJ whole genome shotgun (WGS) entry which is preliminary data.</text>
</comment>
<evidence type="ECO:0000256" key="3">
    <source>
        <dbReference type="ARBA" id="ARBA00022737"/>
    </source>
</evidence>
<accession>A0AAD8S846</accession>
<dbReference type="Pfam" id="PF12796">
    <property type="entry name" value="Ank_2"/>
    <property type="match status" value="2"/>
</dbReference>
<dbReference type="InterPro" id="IPR036770">
    <property type="entry name" value="Ankyrin_rpt-contain_sf"/>
</dbReference>
<organism evidence="10 11">
    <name type="scientific">Lolium multiflorum</name>
    <name type="common">Italian ryegrass</name>
    <name type="synonym">Lolium perenne subsp. multiflorum</name>
    <dbReference type="NCBI Taxonomy" id="4521"/>
    <lineage>
        <taxon>Eukaryota</taxon>
        <taxon>Viridiplantae</taxon>
        <taxon>Streptophyta</taxon>
        <taxon>Embryophyta</taxon>
        <taxon>Tracheophyta</taxon>
        <taxon>Spermatophyta</taxon>
        <taxon>Magnoliopsida</taxon>
        <taxon>Liliopsida</taxon>
        <taxon>Poales</taxon>
        <taxon>Poaceae</taxon>
        <taxon>BOP clade</taxon>
        <taxon>Pooideae</taxon>
        <taxon>Poodae</taxon>
        <taxon>Poeae</taxon>
        <taxon>Poeae Chloroplast Group 2 (Poeae type)</taxon>
        <taxon>Loliodinae</taxon>
        <taxon>Loliinae</taxon>
        <taxon>Lolium</taxon>
    </lineage>
</organism>
<protein>
    <recommendedName>
        <fullName evidence="9">PGG domain-containing protein</fullName>
    </recommendedName>
</protein>
<dbReference type="AlphaFoldDB" id="A0AAD8S846"/>
<feature type="repeat" description="ANK" evidence="7">
    <location>
        <begin position="319"/>
        <end position="352"/>
    </location>
</feature>
<evidence type="ECO:0000256" key="7">
    <source>
        <dbReference type="PROSITE-ProRule" id="PRU00023"/>
    </source>
</evidence>
<keyword evidence="11" id="KW-1185">Reference proteome</keyword>
<dbReference type="PROSITE" id="PS50088">
    <property type="entry name" value="ANK_REPEAT"/>
    <property type="match status" value="1"/>
</dbReference>
<proteinExistence type="predicted"/>
<evidence type="ECO:0000313" key="10">
    <source>
        <dbReference type="EMBL" id="KAK1646200.1"/>
    </source>
</evidence>
<comment type="subcellular location">
    <subcellularLocation>
        <location evidence="1">Membrane</location>
        <topology evidence="1">Multi-pass membrane protein</topology>
    </subcellularLocation>
</comment>
<evidence type="ECO:0000313" key="11">
    <source>
        <dbReference type="Proteomes" id="UP001231189"/>
    </source>
</evidence>
<evidence type="ECO:0000256" key="8">
    <source>
        <dbReference type="SAM" id="Phobius"/>
    </source>
</evidence>
<dbReference type="Gene3D" id="1.25.40.20">
    <property type="entry name" value="Ankyrin repeat-containing domain"/>
    <property type="match status" value="3"/>
</dbReference>
<dbReference type="InterPro" id="IPR026961">
    <property type="entry name" value="PGG_dom"/>
</dbReference>
<feature type="domain" description="PGG" evidence="9">
    <location>
        <begin position="416"/>
        <end position="522"/>
    </location>
</feature>
<dbReference type="PANTHER" id="PTHR24186:SF54">
    <property type="entry name" value="PGG DOMAIN-CONTAINING PROTEIN"/>
    <property type="match status" value="1"/>
</dbReference>
<dbReference type="Pfam" id="PF13962">
    <property type="entry name" value="PGG"/>
    <property type="match status" value="1"/>
</dbReference>
<evidence type="ECO:0000256" key="6">
    <source>
        <dbReference type="ARBA" id="ARBA00023136"/>
    </source>
</evidence>
<feature type="transmembrane region" description="Helical" evidence="8">
    <location>
        <begin position="505"/>
        <end position="523"/>
    </location>
</feature>
<evidence type="ECO:0000256" key="2">
    <source>
        <dbReference type="ARBA" id="ARBA00022692"/>
    </source>
</evidence>
<keyword evidence="4 8" id="KW-1133">Transmembrane helix</keyword>
<reference evidence="10" key="1">
    <citation type="submission" date="2023-07" db="EMBL/GenBank/DDBJ databases">
        <title>A chromosome-level genome assembly of Lolium multiflorum.</title>
        <authorList>
            <person name="Chen Y."/>
            <person name="Copetti D."/>
            <person name="Kolliker R."/>
            <person name="Studer B."/>
        </authorList>
    </citation>
    <scope>NUCLEOTIDE SEQUENCE</scope>
    <source>
        <strain evidence="10">02402/16</strain>
        <tissue evidence="10">Leaf</tissue>
    </source>
</reference>
<dbReference type="SUPFAM" id="SSF48403">
    <property type="entry name" value="Ankyrin repeat"/>
    <property type="match status" value="1"/>
</dbReference>
<keyword evidence="2 8" id="KW-0812">Transmembrane</keyword>
<dbReference type="PANTHER" id="PTHR24186">
    <property type="entry name" value="PROTEIN PHOSPHATASE 1 REGULATORY SUBUNIT"/>
    <property type="match status" value="1"/>
</dbReference>
<feature type="transmembrane region" description="Helical" evidence="8">
    <location>
        <begin position="529"/>
        <end position="549"/>
    </location>
</feature>
<evidence type="ECO:0000256" key="4">
    <source>
        <dbReference type="ARBA" id="ARBA00022989"/>
    </source>
</evidence>
<keyword evidence="6 8" id="KW-0472">Membrane</keyword>
<sequence length="572" mass="62686">MATSTSGGTQPQMDRRLLRAATDGDLISLKKLAAENPSMLLETTLQGNTCLHISSFHGHEKFCKDVLELDHSLLSKVNLEKETPLMVAVTGGHATLASLLLKLCPSKTILAEDKNKCNALHHAICCGHKNLALDLIDAEPALSKGVNGYCESPMFVAVMRGFTDVAEKLLEIPGSAYSGPHKYNALHAAVRNGNPAVAEKIMGKYSQLATEESVRGTSPVKSAVLRDKANVLRVLLKCDRSLGYGVTKTGGIPLLVYAAYRGHIDVARVLLYHCPDAPYSKPDGWTCLHEAVEAGQTKFAEFILGTPQLRKLINMRDGKGKTALHYAVQKCNPRIVAALLSHMDTDTTLLDKGGLPAVWELRNTTDRAKTLNWNEICMLMSEADPQNITSLNNLHAHAKKDVTSESRKDAKSLTQTYTSNTSLVAILMATITFAAAFTLPGGYSNDAGSQGLPVMARNLAFLAFLISDTLAMCSSLAVAFICIITRWEDFEFLIYYRSYTKKLMWFAYTSTTTAFATGLYTVLATRLPWLAIMICFLPALLPILTKLLGEWPVLRLRFRLGHTFKSDLLDMV</sequence>
<dbReference type="EMBL" id="JAUUTY010000004">
    <property type="protein sequence ID" value="KAK1646200.1"/>
    <property type="molecule type" value="Genomic_DNA"/>
</dbReference>
<evidence type="ECO:0000256" key="1">
    <source>
        <dbReference type="ARBA" id="ARBA00004141"/>
    </source>
</evidence>
<keyword evidence="3" id="KW-0677">Repeat</keyword>
<dbReference type="GO" id="GO:0005886">
    <property type="term" value="C:plasma membrane"/>
    <property type="evidence" value="ECO:0007669"/>
    <property type="project" value="TreeGrafter"/>
</dbReference>
<name>A0AAD8S846_LOLMU</name>
<feature type="transmembrane region" description="Helical" evidence="8">
    <location>
        <begin position="459"/>
        <end position="484"/>
    </location>
</feature>
<dbReference type="Proteomes" id="UP001231189">
    <property type="component" value="Unassembled WGS sequence"/>
</dbReference>
<evidence type="ECO:0000256" key="5">
    <source>
        <dbReference type="ARBA" id="ARBA00023043"/>
    </source>
</evidence>